<evidence type="ECO:0000256" key="2">
    <source>
        <dbReference type="ARBA" id="ARBA00022448"/>
    </source>
</evidence>
<dbReference type="PROSITE" id="PS01213">
    <property type="entry name" value="GLOBIN_FAM_2"/>
    <property type="match status" value="1"/>
</dbReference>
<comment type="cofactor">
    <cofactor evidence="1">
        <name>heme</name>
        <dbReference type="ChEBI" id="CHEBI:30413"/>
    </cofactor>
</comment>
<gene>
    <name evidence="7" type="ORF">DAY19_13160</name>
</gene>
<evidence type="ECO:0000256" key="1">
    <source>
        <dbReference type="ARBA" id="ARBA00001971"/>
    </source>
</evidence>
<dbReference type="PANTHER" id="PTHR47366">
    <property type="entry name" value="TWO-ON-TWO HEMOGLOBIN-3"/>
    <property type="match status" value="1"/>
</dbReference>
<dbReference type="CDD" id="cd14773">
    <property type="entry name" value="TrHb2_PhHbO-like_O"/>
    <property type="match status" value="1"/>
</dbReference>
<dbReference type="InterPro" id="IPR001486">
    <property type="entry name" value="Hemoglobin_trunc"/>
</dbReference>
<comment type="caution">
    <text evidence="7">The sequence shown here is derived from an EMBL/GenBank/DDBJ whole genome shotgun (WGS) entry which is preliminary data.</text>
</comment>
<comment type="similarity">
    <text evidence="6">Belongs to the truncated hemoglobin family. Group II subfamily.</text>
</comment>
<dbReference type="EMBL" id="QDKL01000003">
    <property type="protein sequence ID" value="RZF20928.1"/>
    <property type="molecule type" value="Genomic_DNA"/>
</dbReference>
<dbReference type="InterPro" id="IPR044203">
    <property type="entry name" value="GlbO/GLB3-like"/>
</dbReference>
<dbReference type="Pfam" id="PF01152">
    <property type="entry name" value="Bac_globin"/>
    <property type="match status" value="1"/>
</dbReference>
<evidence type="ECO:0000256" key="5">
    <source>
        <dbReference type="ARBA" id="ARBA00023004"/>
    </source>
</evidence>
<sequence>MKIKLPEFLIRKFKMTPYEKLGGAVGVQELVDDFYEIMDTDPKASKCRGLHATSLDGANKKLFMFLSGWLGGPSLYIEKYGHPRMRKRHFPFKIGFAERDEWLYCMRKALDKKQLKPKFDDEIWSAFQRFAEHMRNQNF</sequence>
<dbReference type="SUPFAM" id="SSF46458">
    <property type="entry name" value="Globin-like"/>
    <property type="match status" value="1"/>
</dbReference>
<evidence type="ECO:0000313" key="8">
    <source>
        <dbReference type="Proteomes" id="UP000443582"/>
    </source>
</evidence>
<evidence type="ECO:0000256" key="3">
    <source>
        <dbReference type="ARBA" id="ARBA00022617"/>
    </source>
</evidence>
<reference evidence="8" key="1">
    <citation type="journal article" date="2019" name="Int. J. Syst. Evol. Microbiol.">
        <title>Halobacteriovorax valvorus sp. nov., a novel prokaryotic predator isolated from coastal seawater of China.</title>
        <authorList>
            <person name="Chen M.-X."/>
        </authorList>
    </citation>
    <scope>NUCLEOTIDE SEQUENCE [LARGE SCALE GENOMIC DNA]</scope>
    <source>
        <strain evidence="8">BL9</strain>
    </source>
</reference>
<dbReference type="PANTHER" id="PTHR47366:SF1">
    <property type="entry name" value="TWO-ON-TWO HEMOGLOBIN-3"/>
    <property type="match status" value="1"/>
</dbReference>
<keyword evidence="2" id="KW-0813">Transport</keyword>
<proteinExistence type="inferred from homology"/>
<keyword evidence="5" id="KW-0408">Iron</keyword>
<evidence type="ECO:0000256" key="6">
    <source>
        <dbReference type="ARBA" id="ARBA00034496"/>
    </source>
</evidence>
<name>A0ABY0IFQ6_9BACT</name>
<dbReference type="InterPro" id="IPR019795">
    <property type="entry name" value="Globin_bac-like_CS"/>
</dbReference>
<dbReference type="InterPro" id="IPR012292">
    <property type="entry name" value="Globin/Proto"/>
</dbReference>
<organism evidence="7 8">
    <name type="scientific">Halobacteriovorax vibrionivorans</name>
    <dbReference type="NCBI Taxonomy" id="2152716"/>
    <lineage>
        <taxon>Bacteria</taxon>
        <taxon>Pseudomonadati</taxon>
        <taxon>Bdellovibrionota</taxon>
        <taxon>Bacteriovoracia</taxon>
        <taxon>Bacteriovoracales</taxon>
        <taxon>Halobacteriovoraceae</taxon>
        <taxon>Halobacteriovorax</taxon>
    </lineage>
</organism>
<evidence type="ECO:0000256" key="4">
    <source>
        <dbReference type="ARBA" id="ARBA00022723"/>
    </source>
</evidence>
<dbReference type="RefSeq" id="WP_115363222.1">
    <property type="nucleotide sequence ID" value="NZ_QDKL01000003.1"/>
</dbReference>
<protein>
    <submittedName>
        <fullName evidence="7">Globin</fullName>
    </submittedName>
</protein>
<accession>A0ABY0IFQ6</accession>
<dbReference type="Gene3D" id="1.10.490.10">
    <property type="entry name" value="Globins"/>
    <property type="match status" value="1"/>
</dbReference>
<dbReference type="InterPro" id="IPR009050">
    <property type="entry name" value="Globin-like_sf"/>
</dbReference>
<dbReference type="Proteomes" id="UP000443582">
    <property type="component" value="Unassembled WGS sequence"/>
</dbReference>
<keyword evidence="8" id="KW-1185">Reference proteome</keyword>
<evidence type="ECO:0000313" key="7">
    <source>
        <dbReference type="EMBL" id="RZF20928.1"/>
    </source>
</evidence>
<keyword evidence="3" id="KW-0349">Heme</keyword>
<keyword evidence="4" id="KW-0479">Metal-binding</keyword>